<evidence type="ECO:0000313" key="3">
    <source>
        <dbReference type="Proteomes" id="UP001501444"/>
    </source>
</evidence>
<feature type="domain" description="N-acetyltransferase" evidence="1">
    <location>
        <begin position="6"/>
        <end position="94"/>
    </location>
</feature>
<dbReference type="InterPro" id="IPR016181">
    <property type="entry name" value="Acyl_CoA_acyltransferase"/>
</dbReference>
<reference evidence="2 3" key="1">
    <citation type="journal article" date="2019" name="Int. J. Syst. Evol. Microbiol.">
        <title>The Global Catalogue of Microorganisms (GCM) 10K type strain sequencing project: providing services to taxonomists for standard genome sequencing and annotation.</title>
        <authorList>
            <consortium name="The Broad Institute Genomics Platform"/>
            <consortium name="The Broad Institute Genome Sequencing Center for Infectious Disease"/>
            <person name="Wu L."/>
            <person name="Ma J."/>
        </authorList>
    </citation>
    <scope>NUCLEOTIDE SEQUENCE [LARGE SCALE GENOMIC DNA]</scope>
    <source>
        <strain evidence="2 3">JCM 3272</strain>
    </source>
</reference>
<dbReference type="Proteomes" id="UP001501444">
    <property type="component" value="Unassembled WGS sequence"/>
</dbReference>
<dbReference type="InterPro" id="IPR045057">
    <property type="entry name" value="Gcn5-rel_NAT"/>
</dbReference>
<protein>
    <submittedName>
        <fullName evidence="2">GNAT family N-acetyltransferase</fullName>
    </submittedName>
</protein>
<keyword evidence="3" id="KW-1185">Reference proteome</keyword>
<proteinExistence type="predicted"/>
<accession>A0ABN3I0Y5</accession>
<name>A0ABN3I0Y5_9ACTN</name>
<dbReference type="CDD" id="cd04301">
    <property type="entry name" value="NAT_SF"/>
    <property type="match status" value="1"/>
</dbReference>
<sequence length="94" mass="10242">MDFEVVDNAGEQRFEIRVDGERAGAAYYRLHPADAGAPERIVFTHTEVEPQYEGKGVGSRLAGGALTLAKDRGLQVVAQCPFIAAYLKKHPELA</sequence>
<comment type="caution">
    <text evidence="2">The sequence shown here is derived from an EMBL/GenBank/DDBJ whole genome shotgun (WGS) entry which is preliminary data.</text>
</comment>
<dbReference type="Gene3D" id="3.40.630.30">
    <property type="match status" value="1"/>
</dbReference>
<evidence type="ECO:0000259" key="1">
    <source>
        <dbReference type="PROSITE" id="PS51729"/>
    </source>
</evidence>
<gene>
    <name evidence="2" type="ORF">GCM10010170_105050</name>
</gene>
<dbReference type="SUPFAM" id="SSF55729">
    <property type="entry name" value="Acyl-CoA N-acyltransferases (Nat)"/>
    <property type="match status" value="1"/>
</dbReference>
<organism evidence="2 3">
    <name type="scientific">Dactylosporangium salmoneum</name>
    <dbReference type="NCBI Taxonomy" id="53361"/>
    <lineage>
        <taxon>Bacteria</taxon>
        <taxon>Bacillati</taxon>
        <taxon>Actinomycetota</taxon>
        <taxon>Actinomycetes</taxon>
        <taxon>Micromonosporales</taxon>
        <taxon>Micromonosporaceae</taxon>
        <taxon>Dactylosporangium</taxon>
    </lineage>
</organism>
<dbReference type="EMBL" id="BAAARV010000130">
    <property type="protein sequence ID" value="GAA2392419.1"/>
    <property type="molecule type" value="Genomic_DNA"/>
</dbReference>
<dbReference type="PANTHER" id="PTHR31435:SF10">
    <property type="entry name" value="BSR4717 PROTEIN"/>
    <property type="match status" value="1"/>
</dbReference>
<dbReference type="RefSeq" id="WP_344620292.1">
    <property type="nucleotide sequence ID" value="NZ_BAAARV010000130.1"/>
</dbReference>
<evidence type="ECO:0000313" key="2">
    <source>
        <dbReference type="EMBL" id="GAA2392419.1"/>
    </source>
</evidence>
<dbReference type="PROSITE" id="PS51729">
    <property type="entry name" value="GNAT_YJDJ"/>
    <property type="match status" value="1"/>
</dbReference>
<dbReference type="Pfam" id="PF14542">
    <property type="entry name" value="Acetyltransf_CG"/>
    <property type="match status" value="1"/>
</dbReference>
<dbReference type="PANTHER" id="PTHR31435">
    <property type="entry name" value="PROTEIN NATD1"/>
    <property type="match status" value="1"/>
</dbReference>
<dbReference type="InterPro" id="IPR031165">
    <property type="entry name" value="GNAT_YJDJ"/>
</dbReference>